<dbReference type="PANTHER" id="PTHR11933:SF5">
    <property type="entry name" value="MITOCHONDRIAL TRNA-SPECIFIC 2-THIOURIDYLASE 1"/>
    <property type="match status" value="1"/>
</dbReference>
<dbReference type="EMBL" id="BARV01033951">
    <property type="protein sequence ID" value="GAI55594.1"/>
    <property type="molecule type" value="Genomic_DNA"/>
</dbReference>
<sequence>MKRNKNNKQVFVGLSGGVDSSVAALLLQKQGYDITGVFLRCFNIDGCAERDAEDARRVAEHLGIPFYVFDFENDYKEKVVNDMVKDYASGLTPNPDVMCNKEI</sequence>
<dbReference type="GO" id="GO:0002143">
    <property type="term" value="P:tRNA wobble position uridine thiolation"/>
    <property type="evidence" value="ECO:0007669"/>
    <property type="project" value="TreeGrafter"/>
</dbReference>
<feature type="non-terminal residue" evidence="1">
    <location>
        <position position="103"/>
    </location>
</feature>
<dbReference type="AlphaFoldDB" id="X1RJ58"/>
<dbReference type="InterPro" id="IPR014729">
    <property type="entry name" value="Rossmann-like_a/b/a_fold"/>
</dbReference>
<evidence type="ECO:0008006" key="2">
    <source>
        <dbReference type="Google" id="ProtNLM"/>
    </source>
</evidence>
<dbReference type="SUPFAM" id="SSF52402">
    <property type="entry name" value="Adenine nucleotide alpha hydrolases-like"/>
    <property type="match status" value="1"/>
</dbReference>
<comment type="caution">
    <text evidence="1">The sequence shown here is derived from an EMBL/GenBank/DDBJ whole genome shotgun (WGS) entry which is preliminary data.</text>
</comment>
<dbReference type="Gene3D" id="3.40.50.620">
    <property type="entry name" value="HUPs"/>
    <property type="match status" value="1"/>
</dbReference>
<organism evidence="1">
    <name type="scientific">marine sediment metagenome</name>
    <dbReference type="NCBI Taxonomy" id="412755"/>
    <lineage>
        <taxon>unclassified sequences</taxon>
        <taxon>metagenomes</taxon>
        <taxon>ecological metagenomes</taxon>
    </lineage>
</organism>
<evidence type="ECO:0000313" key="1">
    <source>
        <dbReference type="EMBL" id="GAI55594.1"/>
    </source>
</evidence>
<proteinExistence type="predicted"/>
<reference evidence="1" key="1">
    <citation type="journal article" date="2014" name="Front. Microbiol.">
        <title>High frequency of phylogenetically diverse reductive dehalogenase-homologous genes in deep subseafloor sedimentary metagenomes.</title>
        <authorList>
            <person name="Kawai M."/>
            <person name="Futagami T."/>
            <person name="Toyoda A."/>
            <person name="Takaki Y."/>
            <person name="Nishi S."/>
            <person name="Hori S."/>
            <person name="Arai W."/>
            <person name="Tsubouchi T."/>
            <person name="Morono Y."/>
            <person name="Uchiyama I."/>
            <person name="Ito T."/>
            <person name="Fujiyama A."/>
            <person name="Inagaki F."/>
            <person name="Takami H."/>
        </authorList>
    </citation>
    <scope>NUCLEOTIDE SEQUENCE</scope>
    <source>
        <strain evidence="1">Expedition CK06-06</strain>
    </source>
</reference>
<gene>
    <name evidence="1" type="ORF">S06H3_53264</name>
</gene>
<name>X1RJ58_9ZZZZ</name>
<protein>
    <recommendedName>
        <fullName evidence="2">tRNA 2-thiouridine(34) synthase MnmA</fullName>
    </recommendedName>
</protein>
<dbReference type="PANTHER" id="PTHR11933">
    <property type="entry name" value="TRNA 5-METHYLAMINOMETHYL-2-THIOURIDYLATE -METHYLTRANSFERASE"/>
    <property type="match status" value="1"/>
</dbReference>
<dbReference type="Pfam" id="PF03054">
    <property type="entry name" value="tRNA_Me_trans"/>
    <property type="match status" value="1"/>
</dbReference>
<accession>X1RJ58</accession>